<dbReference type="GO" id="GO:0000428">
    <property type="term" value="C:DNA-directed RNA polymerase complex"/>
    <property type="evidence" value="ECO:0007669"/>
    <property type="project" value="UniProtKB-KW"/>
</dbReference>
<keyword evidence="7" id="KW-1185">Reference proteome</keyword>
<dbReference type="EMBL" id="BMGJ01000018">
    <property type="protein sequence ID" value="GGD76243.1"/>
    <property type="molecule type" value="Genomic_DNA"/>
</dbReference>
<dbReference type="Pfam" id="PF07638">
    <property type="entry name" value="Sigma70_ECF"/>
    <property type="match status" value="1"/>
</dbReference>
<protein>
    <submittedName>
        <fullName evidence="6">DNA-directed RNA polymerase sigma-70 factor</fullName>
    </submittedName>
</protein>
<gene>
    <name evidence="6" type="ORF">GCM10011357_34090</name>
</gene>
<dbReference type="RefSeq" id="WP_099036096.1">
    <property type="nucleotide sequence ID" value="NZ_BMGJ01000018.1"/>
</dbReference>
<dbReference type="InterPro" id="IPR053812">
    <property type="entry name" value="HTH_Sigma70_ECF-like"/>
</dbReference>
<evidence type="ECO:0000313" key="6">
    <source>
        <dbReference type="EMBL" id="GGD76243.1"/>
    </source>
</evidence>
<dbReference type="InterPro" id="IPR013324">
    <property type="entry name" value="RNA_pol_sigma_r3/r4-like"/>
</dbReference>
<keyword evidence="4" id="KW-0804">Transcription</keyword>
<dbReference type="SUPFAM" id="SSF88946">
    <property type="entry name" value="Sigma2 domain of RNA polymerase sigma factors"/>
    <property type="match status" value="1"/>
</dbReference>
<sequence length="190" mass="21643">MKSKAEITRLLKSWQQGDEEARNELTERVYAELHRMAMRKMAQEQPNHTLQATALVNEAFLRLFNAEVDYKDRAHFFCLAGRMLRRILVDHARSAGRNKRGMGAEHITLHESQVLGQNANPELLDLDQALISLSLKDSRKAEVVELQFFAGLNADEIADVLSVSTKTVERDGKFAKAWLHKTLTENRMAV</sequence>
<keyword evidence="2" id="KW-0805">Transcription regulation</keyword>
<feature type="domain" description="RNA polymerase sigma-70 ECF-like HTH" evidence="5">
    <location>
        <begin position="5"/>
        <end position="183"/>
    </location>
</feature>
<evidence type="ECO:0000256" key="1">
    <source>
        <dbReference type="ARBA" id="ARBA00010641"/>
    </source>
</evidence>
<dbReference type="InterPro" id="IPR014284">
    <property type="entry name" value="RNA_pol_sigma-70_dom"/>
</dbReference>
<evidence type="ECO:0000313" key="7">
    <source>
        <dbReference type="Proteomes" id="UP000614272"/>
    </source>
</evidence>
<name>A0ABQ1RRE0_9ALTE</name>
<dbReference type="PANTHER" id="PTHR43133:SF39">
    <property type="entry name" value="SIMILAR TO RNA POLYMERASE SIGMA-E FACTOR"/>
    <property type="match status" value="1"/>
</dbReference>
<accession>A0ABQ1RRE0</accession>
<evidence type="ECO:0000256" key="2">
    <source>
        <dbReference type="ARBA" id="ARBA00023015"/>
    </source>
</evidence>
<dbReference type="Proteomes" id="UP000614272">
    <property type="component" value="Unassembled WGS sequence"/>
</dbReference>
<dbReference type="NCBIfam" id="TIGR02937">
    <property type="entry name" value="sigma70-ECF"/>
    <property type="match status" value="1"/>
</dbReference>
<dbReference type="Gene3D" id="1.10.1740.10">
    <property type="match status" value="1"/>
</dbReference>
<dbReference type="InterPro" id="IPR039425">
    <property type="entry name" value="RNA_pol_sigma-70-like"/>
</dbReference>
<dbReference type="InterPro" id="IPR036388">
    <property type="entry name" value="WH-like_DNA-bd_sf"/>
</dbReference>
<evidence type="ECO:0000256" key="3">
    <source>
        <dbReference type="ARBA" id="ARBA00023082"/>
    </source>
</evidence>
<comment type="similarity">
    <text evidence="1">Belongs to the sigma-70 factor family. ECF subfamily.</text>
</comment>
<keyword evidence="6" id="KW-0240">DNA-directed RNA polymerase</keyword>
<dbReference type="SUPFAM" id="SSF88659">
    <property type="entry name" value="Sigma3 and sigma4 domains of RNA polymerase sigma factors"/>
    <property type="match status" value="1"/>
</dbReference>
<proteinExistence type="inferred from homology"/>
<comment type="caution">
    <text evidence="6">The sequence shown here is derived from an EMBL/GenBank/DDBJ whole genome shotgun (WGS) entry which is preliminary data.</text>
</comment>
<dbReference type="PANTHER" id="PTHR43133">
    <property type="entry name" value="RNA POLYMERASE ECF-TYPE SIGMA FACTO"/>
    <property type="match status" value="1"/>
</dbReference>
<dbReference type="InterPro" id="IPR011517">
    <property type="entry name" value="RNA_pol_sigma70_ECF-like"/>
</dbReference>
<organism evidence="6 7">
    <name type="scientific">Lacimicrobium alkaliphilum</name>
    <dbReference type="NCBI Taxonomy" id="1526571"/>
    <lineage>
        <taxon>Bacteria</taxon>
        <taxon>Pseudomonadati</taxon>
        <taxon>Pseudomonadota</taxon>
        <taxon>Gammaproteobacteria</taxon>
        <taxon>Alteromonadales</taxon>
        <taxon>Alteromonadaceae</taxon>
        <taxon>Lacimicrobium</taxon>
    </lineage>
</organism>
<dbReference type="Gene3D" id="1.10.10.10">
    <property type="entry name" value="Winged helix-like DNA-binding domain superfamily/Winged helix DNA-binding domain"/>
    <property type="match status" value="1"/>
</dbReference>
<dbReference type="NCBIfam" id="TIGR02999">
    <property type="entry name" value="Sig-70_X6"/>
    <property type="match status" value="1"/>
</dbReference>
<evidence type="ECO:0000256" key="4">
    <source>
        <dbReference type="ARBA" id="ARBA00023163"/>
    </source>
</evidence>
<dbReference type="InterPro" id="IPR013325">
    <property type="entry name" value="RNA_pol_sigma_r2"/>
</dbReference>
<evidence type="ECO:0000259" key="5">
    <source>
        <dbReference type="Pfam" id="PF07638"/>
    </source>
</evidence>
<keyword evidence="3" id="KW-0731">Sigma factor</keyword>
<reference evidence="7" key="1">
    <citation type="journal article" date="2019" name="Int. J. Syst. Evol. Microbiol.">
        <title>The Global Catalogue of Microorganisms (GCM) 10K type strain sequencing project: providing services to taxonomists for standard genome sequencing and annotation.</title>
        <authorList>
            <consortium name="The Broad Institute Genomics Platform"/>
            <consortium name="The Broad Institute Genome Sequencing Center for Infectious Disease"/>
            <person name="Wu L."/>
            <person name="Ma J."/>
        </authorList>
    </citation>
    <scope>NUCLEOTIDE SEQUENCE [LARGE SCALE GENOMIC DNA]</scope>
    <source>
        <strain evidence="7">CGMCC 1.12923</strain>
    </source>
</reference>